<dbReference type="Proteomes" id="UP000238479">
    <property type="component" value="Chromosome 5"/>
</dbReference>
<keyword evidence="3" id="KW-1185">Reference proteome</keyword>
<dbReference type="Gramene" id="PRQ31108">
    <property type="protein sequence ID" value="PRQ31108"/>
    <property type="gene ID" value="RchiOBHm_Chr5g0031871"/>
</dbReference>
<reference evidence="1 3" key="1">
    <citation type="journal article" date="2018" name="Nat. Genet.">
        <title>The Rosa genome provides new insights in the design of modern roses.</title>
        <authorList>
            <person name="Bendahmane M."/>
        </authorList>
    </citation>
    <scope>NUCLEOTIDE SEQUENCE [LARGE SCALE GENOMIC DNA]</scope>
    <source>
        <strain evidence="3">cv. Old Blush</strain>
    </source>
</reference>
<dbReference type="EMBL" id="PDCK01000043">
    <property type="protein sequence ID" value="PRQ31108.1"/>
    <property type="molecule type" value="Genomic_DNA"/>
</dbReference>
<dbReference type="EMBL" id="PDCK01000044">
    <property type="protein sequence ID" value="PRQ23505.1"/>
    <property type="molecule type" value="Genomic_DNA"/>
</dbReference>
<dbReference type="AlphaFoldDB" id="A0A2P6PNJ8"/>
<protein>
    <submittedName>
        <fullName evidence="1">Uncharacterized protein</fullName>
    </submittedName>
</protein>
<name>A0A2P6PNJ8_ROSCH</name>
<evidence type="ECO:0000313" key="2">
    <source>
        <dbReference type="EMBL" id="PRQ31108.1"/>
    </source>
</evidence>
<sequence>MSKNKVLIEANLACNFGCRYYSLNCWIYSLLYIPYGPVVG</sequence>
<dbReference type="Gramene" id="PRQ23505">
    <property type="protein sequence ID" value="PRQ23505"/>
    <property type="gene ID" value="RchiOBHm_Chr6g0262111"/>
</dbReference>
<organism evidence="1 3">
    <name type="scientific">Rosa chinensis</name>
    <name type="common">China rose</name>
    <dbReference type="NCBI Taxonomy" id="74649"/>
    <lineage>
        <taxon>Eukaryota</taxon>
        <taxon>Viridiplantae</taxon>
        <taxon>Streptophyta</taxon>
        <taxon>Embryophyta</taxon>
        <taxon>Tracheophyta</taxon>
        <taxon>Spermatophyta</taxon>
        <taxon>Magnoliopsida</taxon>
        <taxon>eudicotyledons</taxon>
        <taxon>Gunneridae</taxon>
        <taxon>Pentapetalae</taxon>
        <taxon>rosids</taxon>
        <taxon>fabids</taxon>
        <taxon>Rosales</taxon>
        <taxon>Rosaceae</taxon>
        <taxon>Rosoideae</taxon>
        <taxon>Rosoideae incertae sedis</taxon>
        <taxon>Rosa</taxon>
    </lineage>
</organism>
<proteinExistence type="predicted"/>
<evidence type="ECO:0000313" key="1">
    <source>
        <dbReference type="EMBL" id="PRQ23505.1"/>
    </source>
</evidence>
<comment type="caution">
    <text evidence="1">The sequence shown here is derived from an EMBL/GenBank/DDBJ whole genome shotgun (WGS) entry which is preliminary data.</text>
</comment>
<accession>A0A2P6PNJ8</accession>
<dbReference type="Proteomes" id="UP000238479">
    <property type="component" value="Chromosome 6"/>
</dbReference>
<gene>
    <name evidence="2" type="ORF">RchiOBHm_Chr5g0031871</name>
    <name evidence="1" type="ORF">RchiOBHm_Chr6g0262111</name>
</gene>
<evidence type="ECO:0000313" key="3">
    <source>
        <dbReference type="Proteomes" id="UP000238479"/>
    </source>
</evidence>